<gene>
    <name evidence="1" type="ORF">Tco_1005686</name>
</gene>
<evidence type="ECO:0000313" key="1">
    <source>
        <dbReference type="EMBL" id="GJT62153.1"/>
    </source>
</evidence>
<evidence type="ECO:0000313" key="2">
    <source>
        <dbReference type="Proteomes" id="UP001151760"/>
    </source>
</evidence>
<dbReference type="Proteomes" id="UP001151760">
    <property type="component" value="Unassembled WGS sequence"/>
</dbReference>
<comment type="caution">
    <text evidence="1">The sequence shown here is derived from an EMBL/GenBank/DDBJ whole genome shotgun (WGS) entry which is preliminary data.</text>
</comment>
<sequence length="263" mass="29957">MEDPNITMEEYIRLQEEKALSPGETFDWQTATYGKMEYCENKDNSFTNLETEYPAIVFDDTSDITLSREPTIWDDEEALFTSHAWRRLFEVRGTLVREFILEFLSTCRMSDIEMGLDVADTLCFQLDRARRRMTWRKFILALGLHSKEEMAEAGFGAYLVWSERVIPDKGDLRDYWIGISSDKDFWGPLPLMFTSETMSLQLGILPVLIRLVSDEAMERFVKIIARELLVIDLHELAVVAGAPGAAEDAPVVDVGAEAVPAPV</sequence>
<dbReference type="EMBL" id="BQNB010017350">
    <property type="protein sequence ID" value="GJT62153.1"/>
    <property type="molecule type" value="Genomic_DNA"/>
</dbReference>
<protein>
    <submittedName>
        <fullName evidence="1">Uncharacterized protein</fullName>
    </submittedName>
</protein>
<accession>A0ABQ5FGH3</accession>
<name>A0ABQ5FGH3_9ASTR</name>
<proteinExistence type="predicted"/>
<reference evidence="1" key="2">
    <citation type="submission" date="2022-01" db="EMBL/GenBank/DDBJ databases">
        <authorList>
            <person name="Yamashiro T."/>
            <person name="Shiraishi A."/>
            <person name="Satake H."/>
            <person name="Nakayama K."/>
        </authorList>
    </citation>
    <scope>NUCLEOTIDE SEQUENCE</scope>
</reference>
<reference evidence="1" key="1">
    <citation type="journal article" date="2022" name="Int. J. Mol. Sci.">
        <title>Draft Genome of Tanacetum Coccineum: Genomic Comparison of Closely Related Tanacetum-Family Plants.</title>
        <authorList>
            <person name="Yamashiro T."/>
            <person name="Shiraishi A."/>
            <person name="Nakayama K."/>
            <person name="Satake H."/>
        </authorList>
    </citation>
    <scope>NUCLEOTIDE SEQUENCE</scope>
</reference>
<keyword evidence="2" id="KW-1185">Reference proteome</keyword>
<organism evidence="1 2">
    <name type="scientific">Tanacetum coccineum</name>
    <dbReference type="NCBI Taxonomy" id="301880"/>
    <lineage>
        <taxon>Eukaryota</taxon>
        <taxon>Viridiplantae</taxon>
        <taxon>Streptophyta</taxon>
        <taxon>Embryophyta</taxon>
        <taxon>Tracheophyta</taxon>
        <taxon>Spermatophyta</taxon>
        <taxon>Magnoliopsida</taxon>
        <taxon>eudicotyledons</taxon>
        <taxon>Gunneridae</taxon>
        <taxon>Pentapetalae</taxon>
        <taxon>asterids</taxon>
        <taxon>campanulids</taxon>
        <taxon>Asterales</taxon>
        <taxon>Asteraceae</taxon>
        <taxon>Asteroideae</taxon>
        <taxon>Anthemideae</taxon>
        <taxon>Anthemidinae</taxon>
        <taxon>Tanacetum</taxon>
    </lineage>
</organism>